<feature type="chain" id="PRO_5024435628" evidence="1">
    <location>
        <begin position="22"/>
        <end position="295"/>
    </location>
</feature>
<dbReference type="OrthoDB" id="9812120at2"/>
<evidence type="ECO:0000313" key="3">
    <source>
        <dbReference type="Proteomes" id="UP000308901"/>
    </source>
</evidence>
<keyword evidence="3" id="KW-1185">Reference proteome</keyword>
<dbReference type="Proteomes" id="UP000308901">
    <property type="component" value="Unassembled WGS sequence"/>
</dbReference>
<reference evidence="2 3" key="1">
    <citation type="submission" date="2019-05" db="EMBL/GenBank/DDBJ databases">
        <title>Arcobacter sp. nov., isolated from sea sediment.</title>
        <authorList>
            <person name="Kim W."/>
        </authorList>
    </citation>
    <scope>NUCLEOTIDE SEQUENCE [LARGE SCALE GENOMIC DNA]</scope>
    <source>
        <strain evidence="2 3">CAU 1517</strain>
    </source>
</reference>
<comment type="caution">
    <text evidence="2">The sequence shown here is derived from an EMBL/GenBank/DDBJ whole genome shotgun (WGS) entry which is preliminary data.</text>
</comment>
<gene>
    <name evidence="2" type="ORF">FDK22_01035</name>
</gene>
<sequence length="295" mass="34721">MGKFIKTSMLFILFFVNNSFANNTLKTAIEKEKILIGFYGRPNTKSLGILGQSSLDELVKKMHEKKLFYEKELGDKFEVQMAFHIIYGLATPDAGRRNDYMLRLSHKSLMNFINRAKKENFKVIIDLQMGTNSPSEAVKIVLEYLKYDKVHLAIDPEFKIPKHRRYPPGRYVGHIFAQDLNEVQRLVNDYIQENNLNKKELIVHMFHPRMLRKKDEVEKFNNVNLIYNIDGHGNPAVKIKIYNNLYTQEELDIAKSGFKIFYETDTKIMSPKEILGFEESFGRKIWEKPYYINYQ</sequence>
<organism evidence="2 3">
    <name type="scientific">Arcobacter arenosus</name>
    <dbReference type="NCBI Taxonomy" id="2576037"/>
    <lineage>
        <taxon>Bacteria</taxon>
        <taxon>Pseudomonadati</taxon>
        <taxon>Campylobacterota</taxon>
        <taxon>Epsilonproteobacteria</taxon>
        <taxon>Campylobacterales</taxon>
        <taxon>Arcobacteraceae</taxon>
        <taxon>Arcobacter</taxon>
    </lineage>
</organism>
<protein>
    <submittedName>
        <fullName evidence="2">Uncharacterized protein</fullName>
    </submittedName>
</protein>
<proteinExistence type="predicted"/>
<accession>A0A5R8Y3I0</accession>
<evidence type="ECO:0000256" key="1">
    <source>
        <dbReference type="SAM" id="SignalP"/>
    </source>
</evidence>
<keyword evidence="1" id="KW-0732">Signal</keyword>
<dbReference type="RefSeq" id="WP_138150916.1">
    <property type="nucleotide sequence ID" value="NZ_VANU01000001.1"/>
</dbReference>
<dbReference type="EMBL" id="VANU01000001">
    <property type="protein sequence ID" value="TLP40626.1"/>
    <property type="molecule type" value="Genomic_DNA"/>
</dbReference>
<name>A0A5R8Y3I0_9BACT</name>
<evidence type="ECO:0000313" key="2">
    <source>
        <dbReference type="EMBL" id="TLP40626.1"/>
    </source>
</evidence>
<feature type="signal peptide" evidence="1">
    <location>
        <begin position="1"/>
        <end position="21"/>
    </location>
</feature>
<dbReference type="AlphaFoldDB" id="A0A5R8Y3I0"/>